<dbReference type="PANTHER" id="PTHR20857:SF15">
    <property type="entry name" value="THIAMINE-PHOSPHATE SYNTHASE"/>
    <property type="match status" value="1"/>
</dbReference>
<evidence type="ECO:0000256" key="1">
    <source>
        <dbReference type="ARBA" id="ARBA00004948"/>
    </source>
</evidence>
<comment type="caution">
    <text evidence="4">The sequence shown here is derived from an EMBL/GenBank/DDBJ whole genome shotgun (WGS) entry which is preliminary data.</text>
</comment>
<dbReference type="SUPFAM" id="SSF51391">
    <property type="entry name" value="Thiamin phosphate synthase"/>
    <property type="match status" value="1"/>
</dbReference>
<dbReference type="InterPro" id="IPR013785">
    <property type="entry name" value="Aldolase_TIM"/>
</dbReference>
<accession>A0ABV3X3W1</accession>
<evidence type="ECO:0000313" key="4">
    <source>
        <dbReference type="EMBL" id="MEX5284887.1"/>
    </source>
</evidence>
<dbReference type="CDD" id="cd00564">
    <property type="entry name" value="TMP_TenI"/>
    <property type="match status" value="1"/>
</dbReference>
<evidence type="ECO:0000259" key="3">
    <source>
        <dbReference type="Pfam" id="PF02581"/>
    </source>
</evidence>
<keyword evidence="2" id="KW-0784">Thiamine biosynthesis</keyword>
<keyword evidence="5" id="KW-1185">Reference proteome</keyword>
<dbReference type="Gene3D" id="3.20.20.70">
    <property type="entry name" value="Aldolase class I"/>
    <property type="match status" value="1"/>
</dbReference>
<reference evidence="4 5" key="1">
    <citation type="submission" date="2023-04" db="EMBL/GenBank/DDBJ databases">
        <title>Genome Sequence of Selenomonas sputigena ATCC 33150.</title>
        <authorList>
            <person name="Miller D.P."/>
            <person name="Anvari S."/>
            <person name="Polson S.W."/>
            <person name="Macdonald M."/>
            <person name="Mcdowell J.V."/>
        </authorList>
    </citation>
    <scope>NUCLEOTIDE SEQUENCE [LARGE SCALE GENOMIC DNA]</scope>
    <source>
        <strain evidence="4 5">ATCC 33150</strain>
    </source>
</reference>
<dbReference type="RefSeq" id="WP_368846606.1">
    <property type="nucleotide sequence ID" value="NZ_CP194411.1"/>
</dbReference>
<name>A0ABV3X3W1_9FIRM</name>
<evidence type="ECO:0000256" key="2">
    <source>
        <dbReference type="ARBA" id="ARBA00022977"/>
    </source>
</evidence>
<dbReference type="EMBL" id="JARVLH010000002">
    <property type="protein sequence ID" value="MEX5284887.1"/>
    <property type="molecule type" value="Genomic_DNA"/>
</dbReference>
<gene>
    <name evidence="4" type="ORF">QCO44_04400</name>
</gene>
<proteinExistence type="predicted"/>
<dbReference type="Proteomes" id="UP001559623">
    <property type="component" value="Unassembled WGS sequence"/>
</dbReference>
<dbReference type="PANTHER" id="PTHR20857">
    <property type="entry name" value="THIAMINE-PHOSPHATE PYROPHOSPHORYLASE"/>
    <property type="match status" value="1"/>
</dbReference>
<comment type="pathway">
    <text evidence="1">Cofactor biosynthesis; thiamine diphosphate biosynthesis.</text>
</comment>
<evidence type="ECO:0000313" key="5">
    <source>
        <dbReference type="Proteomes" id="UP001559623"/>
    </source>
</evidence>
<dbReference type="Pfam" id="PF02581">
    <property type="entry name" value="TMP-TENI"/>
    <property type="match status" value="1"/>
</dbReference>
<organism evidence="4 5">
    <name type="scientific">Selenomonas sputigena</name>
    <dbReference type="NCBI Taxonomy" id="69823"/>
    <lineage>
        <taxon>Bacteria</taxon>
        <taxon>Bacillati</taxon>
        <taxon>Bacillota</taxon>
        <taxon>Negativicutes</taxon>
        <taxon>Selenomonadales</taxon>
        <taxon>Selenomonadaceae</taxon>
        <taxon>Selenomonas</taxon>
    </lineage>
</organism>
<dbReference type="InterPro" id="IPR036206">
    <property type="entry name" value="ThiamineP_synth_sf"/>
</dbReference>
<feature type="domain" description="Thiamine phosphate synthase/TenI" evidence="3">
    <location>
        <begin position="109"/>
        <end position="230"/>
    </location>
</feature>
<dbReference type="InterPro" id="IPR022998">
    <property type="entry name" value="ThiamineP_synth_TenI"/>
</dbReference>
<protein>
    <submittedName>
        <fullName evidence="4">Thiamine phosphate synthase</fullName>
    </submittedName>
</protein>
<sequence>MYKGKIIACITNRRLVRGDFLAQIERVAAMEMVDWIIVREKDLTSEAYRALFAQVVRIAHKHGKKCIAHGWGALGAEPEDAAVLQEAALRQQGRHAPAAEERRLSPRTVSECGADGIHLPLDALRTWRAASAQDGRQPAMEEGAVKLVGASAHSVAELAEAASLGSHYATFSPIFATACKPDAAPLGAAALAAACKEAPLPVFALGGVGMNKLEACLEAGAAGCCMMSALMR</sequence>